<dbReference type="Gene3D" id="3.90.1590.10">
    <property type="entry name" value="glutathione-dependent formaldehyde- activating enzyme (gfa)"/>
    <property type="match status" value="1"/>
</dbReference>
<protein>
    <submittedName>
        <fullName evidence="6">Uncharacterized conserved protein</fullName>
    </submittedName>
</protein>
<evidence type="ECO:0000256" key="2">
    <source>
        <dbReference type="ARBA" id="ARBA00022723"/>
    </source>
</evidence>
<dbReference type="InterPro" id="IPR011057">
    <property type="entry name" value="Mss4-like_sf"/>
</dbReference>
<gene>
    <name evidence="6" type="ORF">SAMN02745824_2965</name>
</gene>
<keyword evidence="3" id="KW-0862">Zinc</keyword>
<dbReference type="InterPro" id="IPR006913">
    <property type="entry name" value="CENP-V/GFA"/>
</dbReference>
<dbReference type="EMBL" id="FSQW01000002">
    <property type="protein sequence ID" value="SIO10525.1"/>
    <property type="molecule type" value="Genomic_DNA"/>
</dbReference>
<reference evidence="7" key="1">
    <citation type="submission" date="2016-11" db="EMBL/GenBank/DDBJ databases">
        <authorList>
            <person name="Varghese N."/>
            <person name="Submissions S."/>
        </authorList>
    </citation>
    <scope>NUCLEOTIDE SEQUENCE [LARGE SCALE GENOMIC DNA]</scope>
    <source>
        <strain evidence="7">DSM 22363</strain>
    </source>
</reference>
<dbReference type="Proteomes" id="UP000185192">
    <property type="component" value="Unassembled WGS sequence"/>
</dbReference>
<evidence type="ECO:0000256" key="4">
    <source>
        <dbReference type="ARBA" id="ARBA00023239"/>
    </source>
</evidence>
<comment type="similarity">
    <text evidence="1">Belongs to the Gfa family.</text>
</comment>
<organism evidence="6 7">
    <name type="scientific">Parasphingorhabdus marina DSM 22363</name>
    <dbReference type="NCBI Taxonomy" id="1123272"/>
    <lineage>
        <taxon>Bacteria</taxon>
        <taxon>Pseudomonadati</taxon>
        <taxon>Pseudomonadota</taxon>
        <taxon>Alphaproteobacteria</taxon>
        <taxon>Sphingomonadales</taxon>
        <taxon>Sphingomonadaceae</taxon>
        <taxon>Parasphingorhabdus</taxon>
    </lineage>
</organism>
<evidence type="ECO:0000313" key="6">
    <source>
        <dbReference type="EMBL" id="SIO10525.1"/>
    </source>
</evidence>
<dbReference type="AlphaFoldDB" id="A0A1N6GT45"/>
<dbReference type="STRING" id="1123272.SAMN02745824_2965"/>
<dbReference type="OrthoDB" id="7186766at2"/>
<accession>A0A1N6GT45</accession>
<feature type="domain" description="CENP-V/GFA" evidence="5">
    <location>
        <begin position="2"/>
        <end position="118"/>
    </location>
</feature>
<dbReference type="GO" id="GO:0046872">
    <property type="term" value="F:metal ion binding"/>
    <property type="evidence" value="ECO:0007669"/>
    <property type="project" value="UniProtKB-KW"/>
</dbReference>
<evidence type="ECO:0000256" key="1">
    <source>
        <dbReference type="ARBA" id="ARBA00005495"/>
    </source>
</evidence>
<evidence type="ECO:0000313" key="7">
    <source>
        <dbReference type="Proteomes" id="UP000185192"/>
    </source>
</evidence>
<proteinExistence type="inferred from homology"/>
<keyword evidence="4" id="KW-0456">Lyase</keyword>
<dbReference type="PROSITE" id="PS51891">
    <property type="entry name" value="CENP_V_GFA"/>
    <property type="match status" value="1"/>
</dbReference>
<dbReference type="PANTHER" id="PTHR33337">
    <property type="entry name" value="GFA DOMAIN-CONTAINING PROTEIN"/>
    <property type="match status" value="1"/>
</dbReference>
<evidence type="ECO:0000259" key="5">
    <source>
        <dbReference type="PROSITE" id="PS51891"/>
    </source>
</evidence>
<dbReference type="Pfam" id="PF04828">
    <property type="entry name" value="GFA"/>
    <property type="match status" value="1"/>
</dbReference>
<dbReference type="PANTHER" id="PTHR33337:SF40">
    <property type="entry name" value="CENP-V_GFA DOMAIN-CONTAINING PROTEIN-RELATED"/>
    <property type="match status" value="1"/>
</dbReference>
<keyword evidence="2" id="KW-0479">Metal-binding</keyword>
<sequence length="133" mass="14619">MLNGQCNCGAVSFEIAMDLTDIYICHCSICRKWSGTNGIAVTIVPNDRFRWVSGQDRIASWQKPGADWQSWFCRDCGSALPGNNDDQAMFVPAGLVLGETGNLKVAHHIWVDSSADWDQIGDDGKQHSKGFQA</sequence>
<evidence type="ECO:0000256" key="3">
    <source>
        <dbReference type="ARBA" id="ARBA00022833"/>
    </source>
</evidence>
<keyword evidence="7" id="KW-1185">Reference proteome</keyword>
<dbReference type="GO" id="GO:0016846">
    <property type="term" value="F:carbon-sulfur lyase activity"/>
    <property type="evidence" value="ECO:0007669"/>
    <property type="project" value="InterPro"/>
</dbReference>
<name>A0A1N6GT45_9SPHN</name>
<dbReference type="RefSeq" id="WP_074205904.1">
    <property type="nucleotide sequence ID" value="NZ_FSQW01000002.1"/>
</dbReference>
<dbReference type="SUPFAM" id="SSF51316">
    <property type="entry name" value="Mss4-like"/>
    <property type="match status" value="1"/>
</dbReference>